<accession>A0ABR2IV83</accession>
<feature type="region of interest" description="Disordered" evidence="1">
    <location>
        <begin position="91"/>
        <end position="145"/>
    </location>
</feature>
<evidence type="ECO:0000313" key="3">
    <source>
        <dbReference type="Proteomes" id="UP001390339"/>
    </source>
</evidence>
<protein>
    <submittedName>
        <fullName evidence="2">Ribonuclease T2</fullName>
    </submittedName>
</protein>
<organism evidence="2 3">
    <name type="scientific">Apiospora arundinis</name>
    <dbReference type="NCBI Taxonomy" id="335852"/>
    <lineage>
        <taxon>Eukaryota</taxon>
        <taxon>Fungi</taxon>
        <taxon>Dikarya</taxon>
        <taxon>Ascomycota</taxon>
        <taxon>Pezizomycotina</taxon>
        <taxon>Sordariomycetes</taxon>
        <taxon>Xylariomycetidae</taxon>
        <taxon>Amphisphaeriales</taxon>
        <taxon>Apiosporaceae</taxon>
        <taxon>Apiospora</taxon>
    </lineage>
</organism>
<dbReference type="Proteomes" id="UP001390339">
    <property type="component" value="Unassembled WGS sequence"/>
</dbReference>
<keyword evidence="3" id="KW-1185">Reference proteome</keyword>
<sequence>MSPPLPVPSKAAIHALRGLALGTSCAIGLIVDDRRRRISTLRTAVENKKKIKSSRLYHGTAEAVALPTDDPILLHGDELHWHCRPDQPLSLEERRLDPGSGSAEKPPRQSSPQPLSGSEATEPQRTSPTRSTSRQGSIRDAGSTRYSVEALQRFPPLRTYPDVSVHRDSGGWVHRSVHQTEELPKADPTLVINGILESLEKNDDTLDGIIGDFRRGVTSKTLFAQLGDRWCDLSVALCKHCQEIGRWDDAQKVLAASIASGRLSVNQYWAHNPVLIIESTLPSADLATDRSKRATALESLRLSMQLFTPHFDENVSMFSPELAPLGKSMIERMLAFNQPQYIRQIYGRVLPQLKDATEFTAMTISALFEYGDHKSVLQLFRVNFSKCRPDQQCFNNIAEMVIKSVEEMRGARAGATVQTLGKLCRTTAQPLKTAWLMRILQAHWGRHNDLKKSQVLFEQMLSEGLLDQTAYPQYVYKVMAEFSVMSGDVAAARHYRAEAMMMAPAMAEDVGLMGYFALAKAQAGDWDGVLGDFSKMMPHRETQKQAYEQSFIRILKVFAQDHPIAEVEQFVQHFLQEMQMQLHPYMVSLVANSYGEFHDAPGLIRWLQFCSSSGFALSPNFVNGVLRNCRLKWKYPFRQLRRLFSEMRKLQGSCVDDVTQNMMHNAALMDGNYNGKPARQRVRSLMLSLSRKPYFARSANNRQVFASMQEELQGGRPSMAVYIYKRALQYGMAWCPHCFRIAVIASLKQKTNNFAKTMQLITNASQKGHDVSTAVGLYLKAQLDDFRGAFEQIMERLKTMVVHFESAGILIQPSVLTHAAIIAAKSGRDAHAVSLCKVAMQKKGTTNPCFTSQSMRALLMAYYHLLDVEGLQWVVGSLSSSPCSADIRALSLLKEIRRHMRKWEASDRVTSMRDILEAGIDGIKNRRVVQIREGAKIQKECLSIMSDALAKLEAGKSPREAEVVAETPGPTCDALPIRQVAVEG</sequence>
<feature type="compositionally biased region" description="Polar residues" evidence="1">
    <location>
        <begin position="108"/>
        <end position="136"/>
    </location>
</feature>
<evidence type="ECO:0000313" key="2">
    <source>
        <dbReference type="EMBL" id="KAK8868744.1"/>
    </source>
</evidence>
<dbReference type="EMBL" id="JAPCWZ010000004">
    <property type="protein sequence ID" value="KAK8868744.1"/>
    <property type="molecule type" value="Genomic_DNA"/>
</dbReference>
<proteinExistence type="predicted"/>
<name>A0ABR2IV83_9PEZI</name>
<evidence type="ECO:0000256" key="1">
    <source>
        <dbReference type="SAM" id="MobiDB-lite"/>
    </source>
</evidence>
<comment type="caution">
    <text evidence="2">The sequence shown here is derived from an EMBL/GenBank/DDBJ whole genome shotgun (WGS) entry which is preliminary data.</text>
</comment>
<gene>
    <name evidence="2" type="ORF">PGQ11_007322</name>
</gene>
<reference evidence="2 3" key="1">
    <citation type="journal article" date="2024" name="IMA Fungus">
        <title>Apiospora arundinis, a panoply of carbohydrate-active enzymes and secondary metabolites.</title>
        <authorList>
            <person name="Sorensen T."/>
            <person name="Petersen C."/>
            <person name="Muurmann A.T."/>
            <person name="Christiansen J.V."/>
            <person name="Brundto M.L."/>
            <person name="Overgaard C.K."/>
            <person name="Boysen A.T."/>
            <person name="Wollenberg R.D."/>
            <person name="Larsen T.O."/>
            <person name="Sorensen J.L."/>
            <person name="Nielsen K.L."/>
            <person name="Sondergaard T.E."/>
        </authorList>
    </citation>
    <scope>NUCLEOTIDE SEQUENCE [LARGE SCALE GENOMIC DNA]</scope>
    <source>
        <strain evidence="2 3">AAU 773</strain>
    </source>
</reference>